<dbReference type="EMBL" id="JAOYFB010000037">
    <property type="protein sequence ID" value="KAK4024191.1"/>
    <property type="molecule type" value="Genomic_DNA"/>
</dbReference>
<proteinExistence type="predicted"/>
<accession>A0ABR0AGG6</accession>
<organism evidence="1 2">
    <name type="scientific">Daphnia magna</name>
    <dbReference type="NCBI Taxonomy" id="35525"/>
    <lineage>
        <taxon>Eukaryota</taxon>
        <taxon>Metazoa</taxon>
        <taxon>Ecdysozoa</taxon>
        <taxon>Arthropoda</taxon>
        <taxon>Crustacea</taxon>
        <taxon>Branchiopoda</taxon>
        <taxon>Diplostraca</taxon>
        <taxon>Cladocera</taxon>
        <taxon>Anomopoda</taxon>
        <taxon>Daphniidae</taxon>
        <taxon>Daphnia</taxon>
    </lineage>
</organism>
<name>A0ABR0AGG6_9CRUS</name>
<keyword evidence="2" id="KW-1185">Reference proteome</keyword>
<reference evidence="1 2" key="1">
    <citation type="journal article" date="2023" name="Nucleic Acids Res.">
        <title>The hologenome of Daphnia magna reveals possible DNA methylation and microbiome-mediated evolution of the host genome.</title>
        <authorList>
            <person name="Chaturvedi A."/>
            <person name="Li X."/>
            <person name="Dhandapani V."/>
            <person name="Marshall H."/>
            <person name="Kissane S."/>
            <person name="Cuenca-Cambronero M."/>
            <person name="Asole G."/>
            <person name="Calvet F."/>
            <person name="Ruiz-Romero M."/>
            <person name="Marangio P."/>
            <person name="Guigo R."/>
            <person name="Rago D."/>
            <person name="Mirbahai L."/>
            <person name="Eastwood N."/>
            <person name="Colbourne J.K."/>
            <person name="Zhou J."/>
            <person name="Mallon E."/>
            <person name="Orsini L."/>
        </authorList>
    </citation>
    <scope>NUCLEOTIDE SEQUENCE [LARGE SCALE GENOMIC DNA]</scope>
    <source>
        <strain evidence="1">LRV0_1</strain>
    </source>
</reference>
<dbReference type="Proteomes" id="UP001234178">
    <property type="component" value="Unassembled WGS sequence"/>
</dbReference>
<evidence type="ECO:0000313" key="2">
    <source>
        <dbReference type="Proteomes" id="UP001234178"/>
    </source>
</evidence>
<gene>
    <name evidence="1" type="ORF">OUZ56_009578</name>
</gene>
<sequence length="205" mass="23257">MLFLHEGAASRRDNSPLPSLEHVEFQDLCGFWLDDRQMAVQSVQDSGFQMIFDPIIKVFEPNSAINCQNIRQEIIKVASDRRASISKEVAGKLFCVKFDCCTPLDRHILGINIQYAEKDGDGGKEDIDFDELDINNDEEKEELVINELSESIRDVVRGFRCAAHLLQIAVLDEFKLKSVNRLIAKARAAMKALKNPVFMVSIRRS</sequence>
<evidence type="ECO:0000313" key="1">
    <source>
        <dbReference type="EMBL" id="KAK4024191.1"/>
    </source>
</evidence>
<protein>
    <submittedName>
        <fullName evidence="1">Uncharacterized protein</fullName>
    </submittedName>
</protein>
<comment type="caution">
    <text evidence="1">The sequence shown here is derived from an EMBL/GenBank/DDBJ whole genome shotgun (WGS) entry which is preliminary data.</text>
</comment>